<gene>
    <name evidence="3" type="ORF">E5288_WYG022046</name>
</gene>
<evidence type="ECO:0000313" key="3">
    <source>
        <dbReference type="EMBL" id="MXQ94414.1"/>
    </source>
</evidence>
<dbReference type="InterPro" id="IPR040311">
    <property type="entry name" value="CCDC3"/>
</dbReference>
<dbReference type="Proteomes" id="UP000322234">
    <property type="component" value="Unassembled WGS sequence"/>
</dbReference>
<dbReference type="GO" id="GO:0010629">
    <property type="term" value="P:negative regulation of gene expression"/>
    <property type="evidence" value="ECO:0007669"/>
    <property type="project" value="TreeGrafter"/>
</dbReference>
<dbReference type="EMBL" id="VBQZ03000110">
    <property type="protein sequence ID" value="MXQ94414.1"/>
    <property type="molecule type" value="Genomic_DNA"/>
</dbReference>
<evidence type="ECO:0000313" key="4">
    <source>
        <dbReference type="Proteomes" id="UP000322234"/>
    </source>
</evidence>
<dbReference type="PANTHER" id="PTHR31663">
    <property type="entry name" value="COILED-COIL DOMAIN-CONTAINING PROTEIN 3"/>
    <property type="match status" value="1"/>
</dbReference>
<comment type="caution">
    <text evidence="3">The sequence shown here is derived from an EMBL/GenBank/DDBJ whole genome shotgun (WGS) entry which is preliminary data.</text>
</comment>
<accession>A0A6B0S280</accession>
<keyword evidence="4" id="KW-1185">Reference proteome</keyword>
<proteinExistence type="predicted"/>
<keyword evidence="1" id="KW-0175">Coiled coil</keyword>
<dbReference type="GO" id="GO:0005576">
    <property type="term" value="C:extracellular region"/>
    <property type="evidence" value="ECO:0007669"/>
    <property type="project" value="TreeGrafter"/>
</dbReference>
<feature type="coiled-coil region" evidence="1">
    <location>
        <begin position="127"/>
        <end position="161"/>
    </location>
</feature>
<organism evidence="3 4">
    <name type="scientific">Bos mutus</name>
    <name type="common">wild yak</name>
    <dbReference type="NCBI Taxonomy" id="72004"/>
    <lineage>
        <taxon>Eukaryota</taxon>
        <taxon>Metazoa</taxon>
        <taxon>Chordata</taxon>
        <taxon>Craniata</taxon>
        <taxon>Vertebrata</taxon>
        <taxon>Euteleostomi</taxon>
        <taxon>Mammalia</taxon>
        <taxon>Eutheria</taxon>
        <taxon>Laurasiatheria</taxon>
        <taxon>Artiodactyla</taxon>
        <taxon>Ruminantia</taxon>
        <taxon>Pecora</taxon>
        <taxon>Bovidae</taxon>
        <taxon>Bovinae</taxon>
        <taxon>Bos</taxon>
    </lineage>
</organism>
<feature type="chain" id="PRO_5025626785" evidence="2">
    <location>
        <begin position="22"/>
        <end position="183"/>
    </location>
</feature>
<dbReference type="AlphaFoldDB" id="A0A6B0S280"/>
<evidence type="ECO:0000256" key="2">
    <source>
        <dbReference type="SAM" id="SignalP"/>
    </source>
</evidence>
<evidence type="ECO:0000256" key="1">
    <source>
        <dbReference type="SAM" id="Coils"/>
    </source>
</evidence>
<protein>
    <submittedName>
        <fullName evidence="3">Uncharacterized protein</fullName>
    </submittedName>
</protein>
<name>A0A6B0S280_9CETA</name>
<dbReference type="PANTHER" id="PTHR31663:SF4">
    <property type="entry name" value="COILED-COIL DOMAIN-CONTAINING PROTEIN 3"/>
    <property type="match status" value="1"/>
</dbReference>
<reference evidence="3" key="1">
    <citation type="submission" date="2019-10" db="EMBL/GenBank/DDBJ databases">
        <title>The sequence and de novo assembly of the wild yak genome.</title>
        <authorList>
            <person name="Liu Y."/>
        </authorList>
    </citation>
    <scope>NUCLEOTIDE SEQUENCE [LARGE SCALE GENOMIC DNA]</scope>
    <source>
        <strain evidence="3">WY2019</strain>
    </source>
</reference>
<feature type="signal peptide" evidence="2">
    <location>
        <begin position="1"/>
        <end position="21"/>
    </location>
</feature>
<sequence length="183" mass="20905">MLRPLLLPALCLAGGLEAARGCQLPSEWRPLSEGCLAELTEIIVMDENYNLLLHEVNFQNAIFPDTQENRRIFSSLFQFSKCSQGQQLATFFSDWEVQEDTRIDDLTAELETASSKCLHLDAKNQVLREELLSIKGMQKKCEKLEKNKKKLEQEVVHLRSHIEMNMIEHSQIVTLDDSSEAKA</sequence>
<keyword evidence="2" id="KW-0732">Signal</keyword>